<dbReference type="OrthoDB" id="449174at2759"/>
<dbReference type="AlphaFoldDB" id="A0A7J6MKR6"/>
<evidence type="ECO:0000256" key="5">
    <source>
        <dbReference type="SAM" id="Coils"/>
    </source>
</evidence>
<evidence type="ECO:0000256" key="3">
    <source>
        <dbReference type="ARBA" id="ARBA00022679"/>
    </source>
</evidence>
<feature type="compositionally biased region" description="Basic and acidic residues" evidence="6">
    <location>
        <begin position="742"/>
        <end position="753"/>
    </location>
</feature>
<dbReference type="InterPro" id="IPR003594">
    <property type="entry name" value="HATPase_dom"/>
</dbReference>
<organism evidence="8 9">
    <name type="scientific">Perkinsus chesapeaki</name>
    <name type="common">Clam parasite</name>
    <name type="synonym">Perkinsus andrewsi</name>
    <dbReference type="NCBI Taxonomy" id="330153"/>
    <lineage>
        <taxon>Eukaryota</taxon>
        <taxon>Sar</taxon>
        <taxon>Alveolata</taxon>
        <taxon>Perkinsozoa</taxon>
        <taxon>Perkinsea</taxon>
        <taxon>Perkinsida</taxon>
        <taxon>Perkinsidae</taxon>
        <taxon>Perkinsus</taxon>
    </lineage>
</organism>
<dbReference type="InterPro" id="IPR005467">
    <property type="entry name" value="His_kinase_dom"/>
</dbReference>
<feature type="region of interest" description="Disordered" evidence="6">
    <location>
        <begin position="734"/>
        <end position="793"/>
    </location>
</feature>
<keyword evidence="9" id="KW-1185">Reference proteome</keyword>
<dbReference type="EC" id="2.7.13.3" evidence="2"/>
<evidence type="ECO:0000256" key="2">
    <source>
        <dbReference type="ARBA" id="ARBA00012438"/>
    </source>
</evidence>
<proteinExistence type="predicted"/>
<feature type="compositionally biased region" description="Polar residues" evidence="6">
    <location>
        <begin position="1038"/>
        <end position="1047"/>
    </location>
</feature>
<dbReference type="PANTHER" id="PTHR43047">
    <property type="entry name" value="TWO-COMPONENT HISTIDINE PROTEIN KINASE"/>
    <property type="match status" value="1"/>
</dbReference>
<evidence type="ECO:0000313" key="8">
    <source>
        <dbReference type="EMBL" id="KAF4672095.1"/>
    </source>
</evidence>
<evidence type="ECO:0000259" key="7">
    <source>
        <dbReference type="PROSITE" id="PS50109"/>
    </source>
</evidence>
<feature type="compositionally biased region" description="Low complexity" evidence="6">
    <location>
        <begin position="562"/>
        <end position="574"/>
    </location>
</feature>
<dbReference type="EMBL" id="JAAPAO010000120">
    <property type="protein sequence ID" value="KAF4672095.1"/>
    <property type="molecule type" value="Genomic_DNA"/>
</dbReference>
<keyword evidence="3" id="KW-0808">Transferase</keyword>
<dbReference type="GO" id="GO:0004673">
    <property type="term" value="F:protein histidine kinase activity"/>
    <property type="evidence" value="ECO:0007669"/>
    <property type="project" value="UniProtKB-EC"/>
</dbReference>
<feature type="coiled-coil region" evidence="5">
    <location>
        <begin position="630"/>
        <end position="657"/>
    </location>
</feature>
<dbReference type="SUPFAM" id="SSF55874">
    <property type="entry name" value="ATPase domain of HSP90 chaperone/DNA topoisomerase II/histidine kinase"/>
    <property type="match status" value="2"/>
</dbReference>
<evidence type="ECO:0000256" key="4">
    <source>
        <dbReference type="ARBA" id="ARBA00022777"/>
    </source>
</evidence>
<evidence type="ECO:0000313" key="9">
    <source>
        <dbReference type="Proteomes" id="UP000591131"/>
    </source>
</evidence>
<feature type="domain" description="Histidine kinase" evidence="7">
    <location>
        <begin position="25"/>
        <end position="247"/>
    </location>
</feature>
<dbReference type="PRINTS" id="PR00344">
    <property type="entry name" value="BCTRLSENSOR"/>
</dbReference>
<evidence type="ECO:0000256" key="1">
    <source>
        <dbReference type="ARBA" id="ARBA00000085"/>
    </source>
</evidence>
<protein>
    <recommendedName>
        <fullName evidence="2">histidine kinase</fullName>
        <ecNumber evidence="2">2.7.13.3</ecNumber>
    </recommendedName>
</protein>
<sequence>MGDDPYADLITERGDMWLGREDCGQLVHDLKTPFNGVVGLTEAMKVMVRDDAKRRLLTMINRAAYLQVERTLEIDELSRGTMFMQRQEVDIGLSILEAVELMRYAEDKNGVPVRKSTVELIHDCPPEWSEGGGPMVEGDDMKISRIIYHILDNALRYTESGSVTVSGRQSSDFITITIADTGIGIDPDRHDEIFIPFRRLAYPSDGCLGLGLSVVLETLHLMGGAISVVSPGRGQGTTVTVKIPMKMNSSVPLQTFDRGPEGFGLYLNMDHPRPSQRLLMKHTVGLLAHELRIPFLGVIGSSDYLVRTEEKKPLQKQLGMINRCGIRLVDVIEVVKDAALMLELPPGLSLRAVKVPLLVENAHAQLDVAKDKRNQPMKKREVNFFNECPATLPEIQGDEAQLAKVIEHVAENALKFTNKGHVRIDAKATKDTVTIIVEDTGIGIPDEDQERIFQPFFRLEPQNYYGLGLGLTVVYEIVKLAGGNLEIESAKDKGTTFYIRLPTVQPKMAYLDHLDDVFVEVSKKSAHECTTDGESQPPPLPVSSESVKEEVEKRPTVSFMNSEESLSLFSRESSPVASNMPQASGSSISPDQPTVSVESKAANLQPVESEQAVQGAAQTEVVSNENSGIIEEMKRRYESLKEERDLLDRRRTEENDRSVREIQLLKKDLGSTKEENHCKLTLEGVGSILRLDIFYILFWNYRRLPLLALQASLCRRDEEIKRLEKEKAAALSRAENAEAQLVEEKRQRSEEAKNQSTPPKIIDPYPEEGSEASELRRRLEESEEQLHTTRQQLGAARTELELLKKEERSFDETATVKSLRSKLDRANDAVDDLRGELEDSLVEHKAMTRELEKLRSQRTGGQNRTEDGRSVIHAVEQLKGIASIMQREIEEHVSRRGTETSEALRSLREENEKLRAELRGCERDGRIPGNPQGEEVEAELKRTIDRLRADLGHRSARILKLQQEIRLLRSHMADLKLASQETDRASRFYNLANNRMSGTAPVFYRRWRCPRAAEDMVEYDYSTGELPSNPLPALPASQSYRSPSTILPETARSLASPTEIPWSTPAPPRTPSGGSRYRSPLLRRLYGPDDATGPRTSP</sequence>
<feature type="compositionally biased region" description="Low complexity" evidence="6">
    <location>
        <begin position="1072"/>
        <end position="1085"/>
    </location>
</feature>
<dbReference type="Proteomes" id="UP000591131">
    <property type="component" value="Unassembled WGS sequence"/>
</dbReference>
<gene>
    <name evidence="8" type="ORF">FOL47_000962</name>
</gene>
<feature type="compositionally biased region" description="Basic and acidic residues" evidence="6">
    <location>
        <begin position="773"/>
        <end position="787"/>
    </location>
</feature>
<name>A0A7J6MKR6_PERCH</name>
<dbReference type="PROSITE" id="PS50109">
    <property type="entry name" value="HIS_KIN"/>
    <property type="match status" value="2"/>
</dbReference>
<feature type="coiled-coil region" evidence="5">
    <location>
        <begin position="897"/>
        <end position="924"/>
    </location>
</feature>
<dbReference type="InterPro" id="IPR004358">
    <property type="entry name" value="Sig_transdc_His_kin-like_C"/>
</dbReference>
<dbReference type="Pfam" id="PF02518">
    <property type="entry name" value="HATPase_c"/>
    <property type="match status" value="2"/>
</dbReference>
<feature type="region of interest" description="Disordered" evidence="6">
    <location>
        <begin position="1027"/>
        <end position="1098"/>
    </location>
</feature>
<comment type="catalytic activity">
    <reaction evidence="1">
        <text>ATP + protein L-histidine = ADP + protein N-phospho-L-histidine.</text>
        <dbReference type="EC" id="2.7.13.3"/>
    </reaction>
</comment>
<accession>A0A7J6MKR6</accession>
<feature type="compositionally biased region" description="Basic and acidic residues" evidence="6">
    <location>
        <begin position="546"/>
        <end position="555"/>
    </location>
</feature>
<keyword evidence="4" id="KW-0418">Kinase</keyword>
<dbReference type="InterPro" id="IPR036890">
    <property type="entry name" value="HATPase_C_sf"/>
</dbReference>
<evidence type="ECO:0000256" key="6">
    <source>
        <dbReference type="SAM" id="MobiDB-lite"/>
    </source>
</evidence>
<feature type="region of interest" description="Disordered" evidence="6">
    <location>
        <begin position="528"/>
        <end position="600"/>
    </location>
</feature>
<feature type="domain" description="Histidine kinase" evidence="7">
    <location>
        <begin position="286"/>
        <end position="505"/>
    </location>
</feature>
<feature type="compositionally biased region" description="Polar residues" evidence="6">
    <location>
        <begin position="575"/>
        <end position="597"/>
    </location>
</feature>
<keyword evidence="5" id="KW-0175">Coiled coil</keyword>
<dbReference type="SMART" id="SM00387">
    <property type="entry name" value="HATPase_c"/>
    <property type="match status" value="2"/>
</dbReference>
<comment type="caution">
    <text evidence="8">The sequence shown here is derived from an EMBL/GenBank/DDBJ whole genome shotgun (WGS) entry which is preliminary data.</text>
</comment>
<dbReference type="Gene3D" id="3.30.565.10">
    <property type="entry name" value="Histidine kinase-like ATPase, C-terminal domain"/>
    <property type="match status" value="2"/>
</dbReference>
<reference evidence="8 9" key="1">
    <citation type="submission" date="2020-04" db="EMBL/GenBank/DDBJ databases">
        <title>Perkinsus chesapeaki whole genome sequence.</title>
        <authorList>
            <person name="Bogema D.R."/>
        </authorList>
    </citation>
    <scope>NUCLEOTIDE SEQUENCE [LARGE SCALE GENOMIC DNA]</scope>
    <source>
        <strain evidence="8">ATCC PRA-425</strain>
    </source>
</reference>